<evidence type="ECO:0000256" key="2">
    <source>
        <dbReference type="ARBA" id="ARBA00023239"/>
    </source>
</evidence>
<dbReference type="GO" id="GO:0043956">
    <property type="term" value="F:3-hydroxypropionyl-CoA dehydratase activity"/>
    <property type="evidence" value="ECO:0007669"/>
    <property type="project" value="UniProtKB-EC"/>
</dbReference>
<dbReference type="InterPro" id="IPR029045">
    <property type="entry name" value="ClpP/crotonase-like_dom_sf"/>
</dbReference>
<dbReference type="FunFam" id="3.90.226.10:FF:000009">
    <property type="entry name" value="Carnitinyl-CoA dehydratase"/>
    <property type="match status" value="1"/>
</dbReference>
<keyword evidence="4" id="KW-1185">Reference proteome</keyword>
<gene>
    <name evidence="3" type="ORF">AGR7A_pAt10032</name>
</gene>
<dbReference type="CDD" id="cd06558">
    <property type="entry name" value="crotonase-like"/>
    <property type="match status" value="1"/>
</dbReference>
<comment type="similarity">
    <text evidence="1">Belongs to the enoyl-CoA hydratase/isomerase family.</text>
</comment>
<dbReference type="SUPFAM" id="SSF52096">
    <property type="entry name" value="ClpP/crotonase"/>
    <property type="match status" value="1"/>
</dbReference>
<evidence type="ECO:0000256" key="1">
    <source>
        <dbReference type="ARBA" id="ARBA00005254"/>
    </source>
</evidence>
<evidence type="ECO:0000313" key="3">
    <source>
        <dbReference type="EMBL" id="CVI62647.1"/>
    </source>
</evidence>
<proteinExistence type="inferred from homology"/>
<dbReference type="Pfam" id="PF00378">
    <property type="entry name" value="ECH_1"/>
    <property type="match status" value="1"/>
</dbReference>
<dbReference type="EMBL" id="FCNP01000048">
    <property type="protein sequence ID" value="CVI62647.1"/>
    <property type="molecule type" value="Genomic_DNA"/>
</dbReference>
<accession>A0A1S7U727</accession>
<protein>
    <submittedName>
        <fullName evidence="3">3-hydroxypropionyl-coenzyme A dehydratase</fullName>
        <ecNumber evidence="3">4.2.1.116</ecNumber>
    </submittedName>
</protein>
<dbReference type="Gene3D" id="1.10.12.10">
    <property type="entry name" value="Lyase 2-enoyl-coa Hydratase, Chain A, domain 2"/>
    <property type="match status" value="1"/>
</dbReference>
<dbReference type="PANTHER" id="PTHR11941:SF54">
    <property type="entry name" value="ENOYL-COA HYDRATASE, MITOCHONDRIAL"/>
    <property type="match status" value="1"/>
</dbReference>
<reference evidence="3" key="1">
    <citation type="submission" date="2016-01" db="EMBL/GenBank/DDBJ databases">
        <authorList>
            <person name="Regsiter A."/>
            <person name="william w."/>
        </authorList>
    </citation>
    <scope>NUCLEOTIDE SEQUENCE</scope>
    <source>
        <strain evidence="3">NCPPB 1641</strain>
    </source>
</reference>
<dbReference type="AlphaFoldDB" id="A0A1S7U727"/>
<comment type="caution">
    <text evidence="3">The sequence shown here is derived from an EMBL/GenBank/DDBJ whole genome shotgun (WGS) entry which is preliminary data.</text>
</comment>
<evidence type="ECO:0000313" key="4">
    <source>
        <dbReference type="Proteomes" id="UP000192140"/>
    </source>
</evidence>
<dbReference type="InterPro" id="IPR014748">
    <property type="entry name" value="Enoyl-CoA_hydra_C"/>
</dbReference>
<name>A0A1S7U727_9HYPH</name>
<dbReference type="InterPro" id="IPR001753">
    <property type="entry name" value="Enoyl-CoA_hydra/iso"/>
</dbReference>
<dbReference type="Gene3D" id="3.90.226.10">
    <property type="entry name" value="2-enoyl-CoA Hydratase, Chain A, domain 1"/>
    <property type="match status" value="1"/>
</dbReference>
<dbReference type="EC" id="4.2.1.116" evidence="3"/>
<keyword evidence="2 3" id="KW-0456">Lyase</keyword>
<dbReference type="PANTHER" id="PTHR11941">
    <property type="entry name" value="ENOYL-COA HYDRATASE-RELATED"/>
    <property type="match status" value="1"/>
</dbReference>
<dbReference type="GO" id="GO:0006635">
    <property type="term" value="P:fatty acid beta-oxidation"/>
    <property type="evidence" value="ECO:0007669"/>
    <property type="project" value="TreeGrafter"/>
</dbReference>
<dbReference type="Proteomes" id="UP000192140">
    <property type="component" value="Unassembled WGS sequence"/>
</dbReference>
<sequence length="271" mass="28994">MATFADRPKRRLEPDMTINLSRDENIALLEISRPEALNALNLETIQTFTNALDTIETWTNLKALIITGAGEKSFCAGADVKELSGRTLANHREGVIQGQRAFARLDSFRLPSIAAINGFAFGGGLEIALACTFRVAKSNAKLGLPEIRLGLIPGYGGTQRLARLIGTGRALELILTGKNLTGSEARDWGLVNAVTDQNVVDAAKQFASGFTAHSLPILGYARDAINRGVETTLANGLVIEADACCLAYSTQDAAEGIAAFTEKRSPSFLDR</sequence>
<organism evidence="3 4">
    <name type="scientific">Agrobacterium deltaense NCPPB 1641</name>
    <dbReference type="NCBI Taxonomy" id="1183425"/>
    <lineage>
        <taxon>Bacteria</taxon>
        <taxon>Pseudomonadati</taxon>
        <taxon>Pseudomonadota</taxon>
        <taxon>Alphaproteobacteria</taxon>
        <taxon>Hyphomicrobiales</taxon>
        <taxon>Rhizobiaceae</taxon>
        <taxon>Rhizobium/Agrobacterium group</taxon>
        <taxon>Agrobacterium</taxon>
    </lineage>
</organism>